<name>A0A1Q3E5X3_LENED</name>
<proteinExistence type="predicted"/>
<reference evidence="1 2" key="2">
    <citation type="submission" date="2017-02" db="EMBL/GenBank/DDBJ databases">
        <title>A genome survey and senescence transcriptome analysis in Lentinula edodes.</title>
        <authorList>
            <person name="Sakamoto Y."/>
            <person name="Nakade K."/>
            <person name="Sato S."/>
            <person name="Yoshida Y."/>
            <person name="Miyazaki K."/>
            <person name="Natsume S."/>
            <person name="Konno N."/>
        </authorList>
    </citation>
    <scope>NUCLEOTIDE SEQUENCE [LARGE SCALE GENOMIC DNA]</scope>
    <source>
        <strain evidence="1 2">NBRC 111202</strain>
    </source>
</reference>
<sequence>MPNFSVFDIKINYNGHARIQISDERNCLEFYHYGKVHRCLTDAQVQCLRQARTTKAHVSLQYNYDYETTKTVTDFPWNARKP</sequence>
<accession>A0A1Q3E5X3</accession>
<keyword evidence="2" id="KW-1185">Reference proteome</keyword>
<organism evidence="1 2">
    <name type="scientific">Lentinula edodes</name>
    <name type="common">Shiitake mushroom</name>
    <name type="synonym">Lentinus edodes</name>
    <dbReference type="NCBI Taxonomy" id="5353"/>
    <lineage>
        <taxon>Eukaryota</taxon>
        <taxon>Fungi</taxon>
        <taxon>Dikarya</taxon>
        <taxon>Basidiomycota</taxon>
        <taxon>Agaricomycotina</taxon>
        <taxon>Agaricomycetes</taxon>
        <taxon>Agaricomycetidae</taxon>
        <taxon>Agaricales</taxon>
        <taxon>Marasmiineae</taxon>
        <taxon>Omphalotaceae</taxon>
        <taxon>Lentinula</taxon>
    </lineage>
</organism>
<gene>
    <name evidence="1" type="ORF">LENED_004334</name>
</gene>
<evidence type="ECO:0000313" key="1">
    <source>
        <dbReference type="EMBL" id="GAW02667.1"/>
    </source>
</evidence>
<dbReference type="Proteomes" id="UP000188533">
    <property type="component" value="Unassembled WGS sequence"/>
</dbReference>
<dbReference type="EMBL" id="BDGU01000110">
    <property type="protein sequence ID" value="GAW02667.1"/>
    <property type="molecule type" value="Genomic_DNA"/>
</dbReference>
<reference evidence="1 2" key="1">
    <citation type="submission" date="2016-08" db="EMBL/GenBank/DDBJ databases">
        <authorList>
            <consortium name="Lentinula edodes genome sequencing consortium"/>
            <person name="Sakamoto Y."/>
            <person name="Nakade K."/>
            <person name="Sato S."/>
            <person name="Yoshida Y."/>
            <person name="Miyazaki K."/>
            <person name="Natsume S."/>
            <person name="Konno N."/>
        </authorList>
    </citation>
    <scope>NUCLEOTIDE SEQUENCE [LARGE SCALE GENOMIC DNA]</scope>
    <source>
        <strain evidence="1 2">NBRC 111202</strain>
    </source>
</reference>
<protein>
    <submittedName>
        <fullName evidence="1">Uncharacterized protein</fullName>
    </submittedName>
</protein>
<comment type="caution">
    <text evidence="1">The sequence shown here is derived from an EMBL/GenBank/DDBJ whole genome shotgun (WGS) entry which is preliminary data.</text>
</comment>
<evidence type="ECO:0000313" key="2">
    <source>
        <dbReference type="Proteomes" id="UP000188533"/>
    </source>
</evidence>
<dbReference type="AlphaFoldDB" id="A0A1Q3E5X3"/>